<evidence type="ECO:0000256" key="1">
    <source>
        <dbReference type="ARBA" id="ARBA00004141"/>
    </source>
</evidence>
<dbReference type="PANTHER" id="PTHR10153">
    <property type="entry name" value="SMALL CONDUCTANCE CALCIUM-ACTIVATED POTASSIUM CHANNEL"/>
    <property type="match status" value="1"/>
</dbReference>
<evidence type="ECO:0000256" key="5">
    <source>
        <dbReference type="ARBA" id="ARBA00023065"/>
    </source>
</evidence>
<dbReference type="PRINTS" id="PR01451">
    <property type="entry name" value="SKCHANNEL"/>
</dbReference>
<accession>A0A210Q2A4</accession>
<evidence type="ECO:0000313" key="10">
    <source>
        <dbReference type="EMBL" id="OWF42864.1"/>
    </source>
</evidence>
<name>A0A210Q2A4_MIZYE</name>
<feature type="domain" description="Calmodulin-binding" evidence="9">
    <location>
        <begin position="342"/>
        <end position="416"/>
    </location>
</feature>
<keyword evidence="6 8" id="KW-0472">Membrane</keyword>
<dbReference type="Proteomes" id="UP000242188">
    <property type="component" value="Unassembled WGS sequence"/>
</dbReference>
<evidence type="ECO:0000256" key="6">
    <source>
        <dbReference type="ARBA" id="ARBA00023136"/>
    </source>
</evidence>
<proteinExistence type="predicted"/>
<evidence type="ECO:0000313" key="11">
    <source>
        <dbReference type="Proteomes" id="UP000242188"/>
    </source>
</evidence>
<dbReference type="GO" id="GO:0016020">
    <property type="term" value="C:membrane"/>
    <property type="evidence" value="ECO:0007669"/>
    <property type="project" value="UniProtKB-SubCell"/>
</dbReference>
<organism evidence="10 11">
    <name type="scientific">Mizuhopecten yessoensis</name>
    <name type="common">Japanese scallop</name>
    <name type="synonym">Patinopecten yessoensis</name>
    <dbReference type="NCBI Taxonomy" id="6573"/>
    <lineage>
        <taxon>Eukaryota</taxon>
        <taxon>Metazoa</taxon>
        <taxon>Spiralia</taxon>
        <taxon>Lophotrochozoa</taxon>
        <taxon>Mollusca</taxon>
        <taxon>Bivalvia</taxon>
        <taxon>Autobranchia</taxon>
        <taxon>Pteriomorphia</taxon>
        <taxon>Pectinida</taxon>
        <taxon>Pectinoidea</taxon>
        <taxon>Pectinidae</taxon>
        <taxon>Mizuhopecten</taxon>
    </lineage>
</organism>
<dbReference type="InterPro" id="IPR036122">
    <property type="entry name" value="CaM-bd_dom_sf"/>
</dbReference>
<dbReference type="EMBL" id="NEDP02005209">
    <property type="protein sequence ID" value="OWF42864.1"/>
    <property type="molecule type" value="Genomic_DNA"/>
</dbReference>
<evidence type="ECO:0000259" key="9">
    <source>
        <dbReference type="SMART" id="SM01053"/>
    </source>
</evidence>
<dbReference type="InterPro" id="IPR013099">
    <property type="entry name" value="K_chnl_dom"/>
</dbReference>
<reference evidence="10 11" key="1">
    <citation type="journal article" date="2017" name="Nat. Ecol. Evol.">
        <title>Scallop genome provides insights into evolution of bilaterian karyotype and development.</title>
        <authorList>
            <person name="Wang S."/>
            <person name="Zhang J."/>
            <person name="Jiao W."/>
            <person name="Li J."/>
            <person name="Xun X."/>
            <person name="Sun Y."/>
            <person name="Guo X."/>
            <person name="Huan P."/>
            <person name="Dong B."/>
            <person name="Zhang L."/>
            <person name="Hu X."/>
            <person name="Sun X."/>
            <person name="Wang J."/>
            <person name="Zhao C."/>
            <person name="Wang Y."/>
            <person name="Wang D."/>
            <person name="Huang X."/>
            <person name="Wang R."/>
            <person name="Lv J."/>
            <person name="Li Y."/>
            <person name="Zhang Z."/>
            <person name="Liu B."/>
            <person name="Lu W."/>
            <person name="Hui Y."/>
            <person name="Liang J."/>
            <person name="Zhou Z."/>
            <person name="Hou R."/>
            <person name="Li X."/>
            <person name="Liu Y."/>
            <person name="Li H."/>
            <person name="Ning X."/>
            <person name="Lin Y."/>
            <person name="Zhao L."/>
            <person name="Xing Q."/>
            <person name="Dou J."/>
            <person name="Li Y."/>
            <person name="Mao J."/>
            <person name="Guo H."/>
            <person name="Dou H."/>
            <person name="Li T."/>
            <person name="Mu C."/>
            <person name="Jiang W."/>
            <person name="Fu Q."/>
            <person name="Fu X."/>
            <person name="Miao Y."/>
            <person name="Liu J."/>
            <person name="Yu Q."/>
            <person name="Li R."/>
            <person name="Liao H."/>
            <person name="Li X."/>
            <person name="Kong Y."/>
            <person name="Jiang Z."/>
            <person name="Chourrout D."/>
            <person name="Li R."/>
            <person name="Bao Z."/>
        </authorList>
    </citation>
    <scope>NUCLEOTIDE SEQUENCE [LARGE SCALE GENOMIC DNA]</scope>
    <source>
        <strain evidence="10 11">PY_sf001</strain>
    </source>
</reference>
<dbReference type="PRINTS" id="PR00169">
    <property type="entry name" value="KCHANNEL"/>
</dbReference>
<evidence type="ECO:0000256" key="2">
    <source>
        <dbReference type="ARBA" id="ARBA00022448"/>
    </source>
</evidence>
<dbReference type="Pfam" id="PF03530">
    <property type="entry name" value="SK_channel"/>
    <property type="match status" value="1"/>
</dbReference>
<feature type="transmembrane region" description="Helical" evidence="8">
    <location>
        <begin position="242"/>
        <end position="262"/>
    </location>
</feature>
<evidence type="ECO:0000256" key="4">
    <source>
        <dbReference type="ARBA" id="ARBA00022989"/>
    </source>
</evidence>
<dbReference type="GO" id="GO:0016286">
    <property type="term" value="F:small conductance calcium-activated potassium channel activity"/>
    <property type="evidence" value="ECO:0007669"/>
    <property type="project" value="InterPro"/>
</dbReference>
<dbReference type="Pfam" id="PF07885">
    <property type="entry name" value="Ion_trans_2"/>
    <property type="match status" value="1"/>
</dbReference>
<dbReference type="SMART" id="SM01053">
    <property type="entry name" value="CaMBD"/>
    <property type="match status" value="1"/>
</dbReference>
<evidence type="ECO:0000256" key="7">
    <source>
        <dbReference type="ARBA" id="ARBA00023303"/>
    </source>
</evidence>
<dbReference type="SUPFAM" id="SSF81327">
    <property type="entry name" value="Small-conductance potassium channel"/>
    <property type="match status" value="1"/>
</dbReference>
<dbReference type="InterPro" id="IPR004178">
    <property type="entry name" value="CaM-bd_dom"/>
</dbReference>
<sequence length="464" mass="52241">MSSLIESPGIPLVGVGMNGRHYQKYKTLGESTDSQGGMSRKKWETVGIRLARRKQLFASRRRASDVSLAFAITGILIMVLETELTAAGIINRSQMMSYFVKMLITASTITLVIFLGIFHFLDVQLFVVNNSCDDWKIAMNSRRVVQIIVEVIVCIVHPIPGNFDVTWPATVAEGQFPREFTVPLDVILSLPMFLRLYLVCRTIMLHSKLYQDASSQSLGALNRIHFNFRFIFKSLMAIHSDYVLLVMMLALLLVASWTLRLCEMHDPEKPSHADFLNSMWLIAITFLSVGYGDIVPSTYCGRLIAVMTGIMGAGFTALVVAVLARKLELSRSEKCVHDFVIDVDLDKRLKHEAANVLKAGWFIYKLKKQHQKNPLCLVYQRKLLGAIYAIREIKAAQRRLMDASLTLVELNKAQIETSHSVDVIKQKQIALDEKVDNLETKIIAIHDKLNAIHKAVKHGVRDAS</sequence>
<keyword evidence="5" id="KW-0406">Ion transport</keyword>
<evidence type="ECO:0000256" key="8">
    <source>
        <dbReference type="SAM" id="Phobius"/>
    </source>
</evidence>
<feature type="transmembrane region" description="Helical" evidence="8">
    <location>
        <begin position="66"/>
        <end position="90"/>
    </location>
</feature>
<feature type="transmembrane region" description="Helical" evidence="8">
    <location>
        <begin position="102"/>
        <end position="121"/>
    </location>
</feature>
<dbReference type="OrthoDB" id="73653at2759"/>
<feature type="transmembrane region" description="Helical" evidence="8">
    <location>
        <begin position="274"/>
        <end position="291"/>
    </location>
</feature>
<keyword evidence="7 10" id="KW-0407">Ion channel</keyword>
<evidence type="ECO:0000256" key="3">
    <source>
        <dbReference type="ARBA" id="ARBA00022692"/>
    </source>
</evidence>
<dbReference type="AlphaFoldDB" id="A0A210Q2A4"/>
<dbReference type="GO" id="GO:0005516">
    <property type="term" value="F:calmodulin binding"/>
    <property type="evidence" value="ECO:0007669"/>
    <property type="project" value="InterPro"/>
</dbReference>
<dbReference type="Pfam" id="PF02888">
    <property type="entry name" value="CaMBD"/>
    <property type="match status" value="1"/>
</dbReference>
<keyword evidence="4 8" id="KW-1133">Transmembrane helix</keyword>
<dbReference type="InterPro" id="IPR015449">
    <property type="entry name" value="K_chnl_Ca-activ_SK"/>
</dbReference>
<gene>
    <name evidence="10" type="ORF">KP79_PYT01998</name>
</gene>
<dbReference type="SUPFAM" id="SSF81324">
    <property type="entry name" value="Voltage-gated potassium channels"/>
    <property type="match status" value="1"/>
</dbReference>
<protein>
    <submittedName>
        <fullName evidence="10">Small conductance calcium-activated potassium channel protein</fullName>
    </submittedName>
</protein>
<keyword evidence="2" id="KW-0813">Transport</keyword>
<dbReference type="Gene3D" id="1.10.287.70">
    <property type="match status" value="2"/>
</dbReference>
<keyword evidence="3 8" id="KW-0812">Transmembrane</keyword>
<keyword evidence="11" id="KW-1185">Reference proteome</keyword>
<feature type="transmembrane region" description="Helical" evidence="8">
    <location>
        <begin position="303"/>
        <end position="324"/>
    </location>
</feature>
<comment type="subcellular location">
    <subcellularLocation>
        <location evidence="1">Membrane</location>
        <topology evidence="1">Multi-pass membrane protein</topology>
    </subcellularLocation>
</comment>
<comment type="caution">
    <text evidence="10">The sequence shown here is derived from an EMBL/GenBank/DDBJ whole genome shotgun (WGS) entry which is preliminary data.</text>
</comment>